<keyword evidence="3" id="KW-1185">Reference proteome</keyword>
<dbReference type="Pfam" id="PF14436">
    <property type="entry name" value="EndoU_bacteria"/>
    <property type="match status" value="1"/>
</dbReference>
<evidence type="ECO:0000313" key="2">
    <source>
        <dbReference type="EMBL" id="MFB9903198.1"/>
    </source>
</evidence>
<dbReference type="InterPro" id="IPR029501">
    <property type="entry name" value="EndoU_bac"/>
</dbReference>
<gene>
    <name evidence="2" type="ORF">ACFFQA_04540</name>
</gene>
<proteinExistence type="predicted"/>
<comment type="caution">
    <text evidence="2">The sequence shown here is derived from an EMBL/GenBank/DDBJ whole genome shotgun (WGS) entry which is preliminary data.</text>
</comment>
<name>A0ABV5ZQM6_9PSEU</name>
<sequence>MTSCRALAARLRGIATSLPIEHLVRAASHAEAAAAQLRHTQGRHATALAASATDLEAAAGIATTAAAQLRQAAEWMDRYCTDILGVAAPGRPPDIGREPPDPLPAFLDEHLFRGHSRYTSVTGYHHRRGGLDRGRMRISERDPADSRGVYWAVVTGPTTTGRSARKRSGSTFFPDTWSEDEVRHAVRAAFTARRRILDDDGDVVPGKWEGEHRGIVIQGYLVRGTDFDAATLDDIGSLYPLPLTLPRRAGDTSP</sequence>
<accession>A0ABV5ZQM6</accession>
<organism evidence="2 3">
    <name type="scientific">Allokutzneria oryzae</name>
    <dbReference type="NCBI Taxonomy" id="1378989"/>
    <lineage>
        <taxon>Bacteria</taxon>
        <taxon>Bacillati</taxon>
        <taxon>Actinomycetota</taxon>
        <taxon>Actinomycetes</taxon>
        <taxon>Pseudonocardiales</taxon>
        <taxon>Pseudonocardiaceae</taxon>
        <taxon>Allokutzneria</taxon>
    </lineage>
</organism>
<dbReference type="RefSeq" id="WP_377850328.1">
    <property type="nucleotide sequence ID" value="NZ_JBHLZU010000003.1"/>
</dbReference>
<feature type="domain" description="Bacterial EndoU nuclease" evidence="1">
    <location>
        <begin position="108"/>
        <end position="225"/>
    </location>
</feature>
<dbReference type="Proteomes" id="UP001589693">
    <property type="component" value="Unassembled WGS sequence"/>
</dbReference>
<dbReference type="EMBL" id="JBHLZU010000003">
    <property type="protein sequence ID" value="MFB9903198.1"/>
    <property type="molecule type" value="Genomic_DNA"/>
</dbReference>
<protein>
    <submittedName>
        <fullName evidence="2">EndoU domain-containing protein</fullName>
    </submittedName>
</protein>
<evidence type="ECO:0000313" key="3">
    <source>
        <dbReference type="Proteomes" id="UP001589693"/>
    </source>
</evidence>
<reference evidence="2 3" key="1">
    <citation type="submission" date="2024-09" db="EMBL/GenBank/DDBJ databases">
        <authorList>
            <person name="Sun Q."/>
            <person name="Mori K."/>
        </authorList>
    </citation>
    <scope>NUCLEOTIDE SEQUENCE [LARGE SCALE GENOMIC DNA]</scope>
    <source>
        <strain evidence="2 3">TBRC 7907</strain>
    </source>
</reference>
<evidence type="ECO:0000259" key="1">
    <source>
        <dbReference type="Pfam" id="PF14436"/>
    </source>
</evidence>